<protein>
    <submittedName>
        <fullName evidence="2">Uncharacterized protein</fullName>
    </submittedName>
</protein>
<proteinExistence type="predicted"/>
<name>A0A4Y2ICK7_ARAVE</name>
<feature type="region of interest" description="Disordered" evidence="1">
    <location>
        <begin position="1"/>
        <end position="22"/>
    </location>
</feature>
<sequence>MRFHPHGAGRGKPEGSTGDEKPLSVTSYIFFPKFSLSSTPFFFLQKWSSLLRPWEVRMPPFTPNFFLHPELPSSPINPSNPKKLFAKPLN</sequence>
<evidence type="ECO:0000313" key="3">
    <source>
        <dbReference type="Proteomes" id="UP000499080"/>
    </source>
</evidence>
<dbReference type="EMBL" id="BGPR01002556">
    <property type="protein sequence ID" value="GBM75408.1"/>
    <property type="molecule type" value="Genomic_DNA"/>
</dbReference>
<comment type="caution">
    <text evidence="2">The sequence shown here is derived from an EMBL/GenBank/DDBJ whole genome shotgun (WGS) entry which is preliminary data.</text>
</comment>
<dbReference type="AlphaFoldDB" id="A0A4Y2ICK7"/>
<accession>A0A4Y2ICK7</accession>
<organism evidence="2 3">
    <name type="scientific">Araneus ventricosus</name>
    <name type="common">Orbweaver spider</name>
    <name type="synonym">Epeira ventricosa</name>
    <dbReference type="NCBI Taxonomy" id="182803"/>
    <lineage>
        <taxon>Eukaryota</taxon>
        <taxon>Metazoa</taxon>
        <taxon>Ecdysozoa</taxon>
        <taxon>Arthropoda</taxon>
        <taxon>Chelicerata</taxon>
        <taxon>Arachnida</taxon>
        <taxon>Araneae</taxon>
        <taxon>Araneomorphae</taxon>
        <taxon>Entelegynae</taxon>
        <taxon>Araneoidea</taxon>
        <taxon>Araneidae</taxon>
        <taxon>Araneus</taxon>
    </lineage>
</organism>
<dbReference type="Proteomes" id="UP000499080">
    <property type="component" value="Unassembled WGS sequence"/>
</dbReference>
<gene>
    <name evidence="2" type="ORF">AVEN_119951_1</name>
</gene>
<evidence type="ECO:0000256" key="1">
    <source>
        <dbReference type="SAM" id="MobiDB-lite"/>
    </source>
</evidence>
<keyword evidence="3" id="KW-1185">Reference proteome</keyword>
<reference evidence="2 3" key="1">
    <citation type="journal article" date="2019" name="Sci. Rep.">
        <title>Orb-weaving spider Araneus ventricosus genome elucidates the spidroin gene catalogue.</title>
        <authorList>
            <person name="Kono N."/>
            <person name="Nakamura H."/>
            <person name="Ohtoshi R."/>
            <person name="Moran D.A.P."/>
            <person name="Shinohara A."/>
            <person name="Yoshida Y."/>
            <person name="Fujiwara M."/>
            <person name="Mori M."/>
            <person name="Tomita M."/>
            <person name="Arakawa K."/>
        </authorList>
    </citation>
    <scope>NUCLEOTIDE SEQUENCE [LARGE SCALE GENOMIC DNA]</scope>
</reference>
<evidence type="ECO:0000313" key="2">
    <source>
        <dbReference type="EMBL" id="GBM75408.1"/>
    </source>
</evidence>